<keyword evidence="3" id="KW-1185">Reference proteome</keyword>
<evidence type="ECO:0000313" key="3">
    <source>
        <dbReference type="Proteomes" id="UP000694941"/>
    </source>
</evidence>
<dbReference type="Proteomes" id="UP000694941">
    <property type="component" value="Unplaced"/>
</dbReference>
<organism evidence="3 4">
    <name type="scientific">Limulus polyphemus</name>
    <name type="common">Atlantic horseshoe crab</name>
    <dbReference type="NCBI Taxonomy" id="6850"/>
    <lineage>
        <taxon>Eukaryota</taxon>
        <taxon>Metazoa</taxon>
        <taxon>Ecdysozoa</taxon>
        <taxon>Arthropoda</taxon>
        <taxon>Chelicerata</taxon>
        <taxon>Merostomata</taxon>
        <taxon>Xiphosura</taxon>
        <taxon>Limulidae</taxon>
        <taxon>Limulus</taxon>
    </lineage>
</organism>
<reference evidence="4" key="1">
    <citation type="submission" date="2025-08" db="UniProtKB">
        <authorList>
            <consortium name="RefSeq"/>
        </authorList>
    </citation>
    <scope>IDENTIFICATION</scope>
    <source>
        <tissue evidence="4">Muscle</tissue>
    </source>
</reference>
<proteinExistence type="predicted"/>
<gene>
    <name evidence="4" type="primary">LOC106467246</name>
</gene>
<protein>
    <submittedName>
        <fullName evidence="4">Uncharacterized protein LOC106467246</fullName>
    </submittedName>
</protein>
<evidence type="ECO:0000313" key="4">
    <source>
        <dbReference type="RefSeq" id="XP_022251085.1"/>
    </source>
</evidence>
<keyword evidence="2" id="KW-0732">Signal</keyword>
<dbReference type="RefSeq" id="XP_022251085.1">
    <property type="nucleotide sequence ID" value="XM_022395377.1"/>
</dbReference>
<accession>A0ABM1T5C9</accession>
<feature type="compositionally biased region" description="Low complexity" evidence="1">
    <location>
        <begin position="52"/>
        <end position="66"/>
    </location>
</feature>
<evidence type="ECO:0000256" key="1">
    <source>
        <dbReference type="SAM" id="MobiDB-lite"/>
    </source>
</evidence>
<dbReference type="GeneID" id="106467246"/>
<feature type="signal peptide" evidence="2">
    <location>
        <begin position="1"/>
        <end position="17"/>
    </location>
</feature>
<evidence type="ECO:0000256" key="2">
    <source>
        <dbReference type="SAM" id="SignalP"/>
    </source>
</evidence>
<feature type="chain" id="PRO_5047433328" evidence="2">
    <location>
        <begin position="18"/>
        <end position="189"/>
    </location>
</feature>
<sequence>MPVSILFSLSSLLQGMCRPVQLIADRQYHSLGQLYKRMCDSAKVEKMLVVNSTGSNATPTSSSTPRSEPRRSVRSSVPLVDLRPTEDDDSKTVIPARRSVGGMSAGKSSHSQSYFMGGICSVSETMENLRTTGNPVAPPSVRIKHYTRKPDGASRFPKLDECAHFHYDNVELGPVMVRTDLPCFIFCKS</sequence>
<name>A0ABM1T5C9_LIMPO</name>
<feature type="region of interest" description="Disordered" evidence="1">
    <location>
        <begin position="50"/>
        <end position="90"/>
    </location>
</feature>